<dbReference type="AlphaFoldDB" id="S2RL83"/>
<gene>
    <name evidence="1" type="ORF">Lpp126_06750</name>
</gene>
<accession>S2RL83</accession>
<evidence type="ECO:0000313" key="2">
    <source>
        <dbReference type="Proteomes" id="UP000014243"/>
    </source>
</evidence>
<comment type="caution">
    <text evidence="1">The sequence shown here is derived from an EMBL/GenBank/DDBJ whole genome shotgun (WGS) entry which is preliminary data.</text>
</comment>
<evidence type="ECO:0000313" key="1">
    <source>
        <dbReference type="EMBL" id="EPC78170.1"/>
    </source>
</evidence>
<dbReference type="Proteomes" id="UP000014243">
    <property type="component" value="Unassembled WGS sequence"/>
</dbReference>
<reference evidence="1 2" key="1">
    <citation type="journal article" date="2013" name="PLoS ONE">
        <title>Lactobacillus paracasei comparative genomics: towards species pan-genome definition and exploitation of diversity.</title>
        <authorList>
            <person name="Smokvina T."/>
            <person name="Wels M."/>
            <person name="Polka J."/>
            <person name="Chervaux C."/>
            <person name="Brisse S."/>
            <person name="Boekhorst J."/>
            <person name="van Hylckama Vlieg J.E."/>
            <person name="Siezen R.J."/>
        </authorList>
    </citation>
    <scope>NUCLEOTIDE SEQUENCE [LARGE SCALE GENOMIC DNA]</scope>
    <source>
        <strain evidence="1 2">Lpp126</strain>
    </source>
</reference>
<feature type="non-terminal residue" evidence="1">
    <location>
        <position position="29"/>
    </location>
</feature>
<protein>
    <submittedName>
        <fullName evidence="1">ABC transporter permease</fullName>
    </submittedName>
</protein>
<dbReference type="EMBL" id="ANKC01000478">
    <property type="protein sequence ID" value="EPC78170.1"/>
    <property type="molecule type" value="Genomic_DNA"/>
</dbReference>
<organism evidence="1 2">
    <name type="scientific">Lacticaseibacillus paracasei subsp. paracasei Lpp126</name>
    <dbReference type="NCBI Taxonomy" id="1256206"/>
    <lineage>
        <taxon>Bacteria</taxon>
        <taxon>Bacillati</taxon>
        <taxon>Bacillota</taxon>
        <taxon>Bacilli</taxon>
        <taxon>Lactobacillales</taxon>
        <taxon>Lactobacillaceae</taxon>
        <taxon>Lacticaseibacillus</taxon>
    </lineage>
</organism>
<proteinExistence type="predicted"/>
<name>S2RL83_LACPA</name>
<sequence>MASVDKLLLGRYIPGDSWVHRLDPRTKLI</sequence>